<dbReference type="Gene3D" id="2.70.70.10">
    <property type="entry name" value="Glucose Permease (Domain IIA)"/>
    <property type="match status" value="1"/>
</dbReference>
<feature type="transmembrane region" description="Helical" evidence="2">
    <location>
        <begin position="69"/>
        <end position="87"/>
    </location>
</feature>
<dbReference type="Proteomes" id="UP001589854">
    <property type="component" value="Unassembled WGS sequence"/>
</dbReference>
<dbReference type="PANTHER" id="PTHR21666">
    <property type="entry name" value="PEPTIDASE-RELATED"/>
    <property type="match status" value="1"/>
</dbReference>
<evidence type="ECO:0000259" key="3">
    <source>
        <dbReference type="Pfam" id="PF01551"/>
    </source>
</evidence>
<accession>A0ABV6G8Z9</accession>
<organism evidence="4 5">
    <name type="scientific">Metabacillus herbersteinensis</name>
    <dbReference type="NCBI Taxonomy" id="283816"/>
    <lineage>
        <taxon>Bacteria</taxon>
        <taxon>Bacillati</taxon>
        <taxon>Bacillota</taxon>
        <taxon>Bacilli</taxon>
        <taxon>Bacillales</taxon>
        <taxon>Bacillaceae</taxon>
        <taxon>Metabacillus</taxon>
    </lineage>
</organism>
<sequence length="259" mass="29040">MSHRADEIRKRIAKRKRERVGEQPTNEGVKRTSLFLSDEERYGSGSYPMYEGGPGNNNGSHPLFRADVFIFKLLLSACLVLVTAIIFKDDSPVFQEAKSVVQSTLEEEFQFAAVSKWYSDQFGEPLALFQPNQDTKTEQAVESNEFSVPASGRVLETFQDNGQGIMVETESPSVEATEEGMVEKIEKSDNGLTIVLQHADGTKSWYGNLNEVDVTLYSFVKKGTELGKIKTTENEKGTYYFAIKKGDNFIDPIQVMSFD</sequence>
<evidence type="ECO:0000313" key="5">
    <source>
        <dbReference type="Proteomes" id="UP001589854"/>
    </source>
</evidence>
<proteinExistence type="predicted"/>
<reference evidence="4 5" key="1">
    <citation type="submission" date="2024-09" db="EMBL/GenBank/DDBJ databases">
        <authorList>
            <person name="Sun Q."/>
            <person name="Mori K."/>
        </authorList>
    </citation>
    <scope>NUCLEOTIDE SEQUENCE [LARGE SCALE GENOMIC DNA]</scope>
    <source>
        <strain evidence="4 5">CCM 7228</strain>
    </source>
</reference>
<evidence type="ECO:0000313" key="4">
    <source>
        <dbReference type="EMBL" id="MFC0270155.1"/>
    </source>
</evidence>
<dbReference type="RefSeq" id="WP_378929822.1">
    <property type="nucleotide sequence ID" value="NZ_JBHLVO010000001.1"/>
</dbReference>
<gene>
    <name evidence="4" type="ORF">ACFFIX_01605</name>
</gene>
<keyword evidence="2" id="KW-0472">Membrane</keyword>
<keyword evidence="5" id="KW-1185">Reference proteome</keyword>
<feature type="domain" description="M23ase beta-sheet core" evidence="3">
    <location>
        <begin position="162"/>
        <end position="252"/>
    </location>
</feature>
<protein>
    <submittedName>
        <fullName evidence="4">Peptidoglycan DD-metalloendopeptidase family protein</fullName>
    </submittedName>
</protein>
<dbReference type="PANTHER" id="PTHR21666:SF274">
    <property type="entry name" value="STAGE IV SPORULATION PROTEIN FA"/>
    <property type="match status" value="1"/>
</dbReference>
<feature type="compositionally biased region" description="Basic and acidic residues" evidence="1">
    <location>
        <begin position="1"/>
        <end position="10"/>
    </location>
</feature>
<keyword evidence="2" id="KW-1133">Transmembrane helix</keyword>
<dbReference type="SUPFAM" id="SSF51261">
    <property type="entry name" value="Duplicated hybrid motif"/>
    <property type="match status" value="1"/>
</dbReference>
<dbReference type="Pfam" id="PF01551">
    <property type="entry name" value="Peptidase_M23"/>
    <property type="match status" value="1"/>
</dbReference>
<evidence type="ECO:0000256" key="2">
    <source>
        <dbReference type="SAM" id="Phobius"/>
    </source>
</evidence>
<evidence type="ECO:0000256" key="1">
    <source>
        <dbReference type="SAM" id="MobiDB-lite"/>
    </source>
</evidence>
<keyword evidence="2" id="KW-0812">Transmembrane</keyword>
<dbReference type="InterPro" id="IPR011055">
    <property type="entry name" value="Dup_hybrid_motif"/>
</dbReference>
<feature type="region of interest" description="Disordered" evidence="1">
    <location>
        <begin position="1"/>
        <end position="30"/>
    </location>
</feature>
<dbReference type="InterPro" id="IPR050570">
    <property type="entry name" value="Cell_wall_metabolism_enzyme"/>
</dbReference>
<dbReference type="EMBL" id="JBHLVO010000001">
    <property type="protein sequence ID" value="MFC0270155.1"/>
    <property type="molecule type" value="Genomic_DNA"/>
</dbReference>
<comment type="caution">
    <text evidence="4">The sequence shown here is derived from an EMBL/GenBank/DDBJ whole genome shotgun (WGS) entry which is preliminary data.</text>
</comment>
<name>A0ABV6G8Z9_9BACI</name>
<dbReference type="InterPro" id="IPR016047">
    <property type="entry name" value="M23ase_b-sheet_dom"/>
</dbReference>
<dbReference type="CDD" id="cd12797">
    <property type="entry name" value="M23_peptidase"/>
    <property type="match status" value="1"/>
</dbReference>